<organism evidence="1 2">
    <name type="scientific">Sphingobium yanoikuyae</name>
    <name type="common">Sphingomonas yanoikuyae</name>
    <dbReference type="NCBI Taxonomy" id="13690"/>
    <lineage>
        <taxon>Bacteria</taxon>
        <taxon>Pseudomonadati</taxon>
        <taxon>Pseudomonadota</taxon>
        <taxon>Alphaproteobacteria</taxon>
        <taxon>Sphingomonadales</taxon>
        <taxon>Sphingomonadaceae</taxon>
        <taxon>Sphingobium</taxon>
    </lineage>
</organism>
<dbReference type="EMBL" id="CP033230">
    <property type="protein sequence ID" value="AYO78344.1"/>
    <property type="molecule type" value="Genomic_DNA"/>
</dbReference>
<dbReference type="Proteomes" id="UP000280708">
    <property type="component" value="Chromosome"/>
</dbReference>
<evidence type="ECO:0000313" key="1">
    <source>
        <dbReference type="EMBL" id="AYO78344.1"/>
    </source>
</evidence>
<accession>A0A3G2UUP5</accession>
<proteinExistence type="predicted"/>
<protein>
    <submittedName>
        <fullName evidence="1">Uncharacterized protein</fullName>
    </submittedName>
</protein>
<name>A0A3G2UUP5_SPHYA</name>
<dbReference type="RefSeq" id="WP_122129851.1">
    <property type="nucleotide sequence ID" value="NZ_CP033230.1"/>
</dbReference>
<sequence length="78" mass="8719">MKALRTKDDAWRAGYARAQQQAISLIDCYIKALEDRGEYDSARFFINSIADDIQGQQPWFGDIGLPFAAPVRQPAEAA</sequence>
<gene>
    <name evidence="1" type="ORF">EBF16_16475</name>
</gene>
<evidence type="ECO:0000313" key="2">
    <source>
        <dbReference type="Proteomes" id="UP000280708"/>
    </source>
</evidence>
<reference evidence="1 2" key="1">
    <citation type="submission" date="2018-10" db="EMBL/GenBank/DDBJ databases">
        <title>Characterization and genome analysis of a novel bacterium Sphingobium yanoikuyae SJTF8 capable of degrading PAHs.</title>
        <authorList>
            <person name="Yin C."/>
            <person name="Xiong W."/>
            <person name="Liang R."/>
        </authorList>
    </citation>
    <scope>NUCLEOTIDE SEQUENCE [LARGE SCALE GENOMIC DNA]</scope>
    <source>
        <strain evidence="1 2">SJTF8</strain>
    </source>
</reference>
<dbReference type="AlphaFoldDB" id="A0A3G2UUP5"/>